<evidence type="ECO:0000313" key="7">
    <source>
        <dbReference type="EMBL" id="TGZ71457.1"/>
    </source>
</evidence>
<evidence type="ECO:0000256" key="1">
    <source>
        <dbReference type="ARBA" id="ARBA00022741"/>
    </source>
</evidence>
<dbReference type="EMBL" id="SJOL01004565">
    <property type="protein sequence ID" value="TGZ71457.1"/>
    <property type="molecule type" value="Genomic_DNA"/>
</dbReference>
<protein>
    <recommendedName>
        <fullName evidence="6">Helicase ATP-binding domain-containing protein</fullName>
    </recommendedName>
</protein>
<comment type="catalytic activity">
    <reaction evidence="5">
        <text>ATP + H2O = ADP + phosphate + H(+)</text>
        <dbReference type="Rhea" id="RHEA:13065"/>
        <dbReference type="ChEBI" id="CHEBI:15377"/>
        <dbReference type="ChEBI" id="CHEBI:15378"/>
        <dbReference type="ChEBI" id="CHEBI:30616"/>
        <dbReference type="ChEBI" id="CHEBI:43474"/>
        <dbReference type="ChEBI" id="CHEBI:456216"/>
        <dbReference type="EC" id="3.6.4.13"/>
    </reaction>
</comment>
<dbReference type="STRING" id="147828.A0A4S2MBD9"/>
<dbReference type="Pfam" id="PF00270">
    <property type="entry name" value="DEAD"/>
    <property type="match status" value="1"/>
</dbReference>
<dbReference type="GO" id="GO:0016787">
    <property type="term" value="F:hydrolase activity"/>
    <property type="evidence" value="ECO:0007669"/>
    <property type="project" value="UniProtKB-KW"/>
</dbReference>
<evidence type="ECO:0000256" key="3">
    <source>
        <dbReference type="ARBA" id="ARBA00022806"/>
    </source>
</evidence>
<comment type="caution">
    <text evidence="7">The sequence shown here is derived from an EMBL/GenBank/DDBJ whole genome shotgun (WGS) entry which is preliminary data.</text>
</comment>
<organism evidence="7 8">
    <name type="scientific">Opisthorchis felineus</name>
    <dbReference type="NCBI Taxonomy" id="147828"/>
    <lineage>
        <taxon>Eukaryota</taxon>
        <taxon>Metazoa</taxon>
        <taxon>Spiralia</taxon>
        <taxon>Lophotrochozoa</taxon>
        <taxon>Platyhelminthes</taxon>
        <taxon>Trematoda</taxon>
        <taxon>Digenea</taxon>
        <taxon>Opisthorchiida</taxon>
        <taxon>Opisthorchiata</taxon>
        <taxon>Opisthorchiidae</taxon>
        <taxon>Opisthorchis</taxon>
    </lineage>
</organism>
<gene>
    <name evidence="7" type="ORF">CRM22_002624</name>
</gene>
<dbReference type="InterPro" id="IPR027417">
    <property type="entry name" value="P-loop_NTPase"/>
</dbReference>
<accession>A0A4S2MBD9</accession>
<keyword evidence="4" id="KW-0067">ATP-binding</keyword>
<keyword evidence="1" id="KW-0547">Nucleotide-binding</keyword>
<evidence type="ECO:0000256" key="2">
    <source>
        <dbReference type="ARBA" id="ARBA00022801"/>
    </source>
</evidence>
<keyword evidence="3" id="KW-0347">Helicase</keyword>
<keyword evidence="2" id="KW-0378">Hydrolase</keyword>
<dbReference type="InterPro" id="IPR011545">
    <property type="entry name" value="DEAD/DEAH_box_helicase_dom"/>
</dbReference>
<sequence>MASEAVKRSLDVFRCQTSILSSSQGCLHEVVYRANESLKPLTPIGDMAKTYPFTLDPFQHQAILCIDNGQSVLASAPTSAGKTVVAEYAIARSLKRRQRVIYTTPIKALSNQKFREFSAEFKNVGLMTGDNTINRESTVLIMTTEILCSMLYRENSLSRTFTPR</sequence>
<evidence type="ECO:0000313" key="8">
    <source>
        <dbReference type="Proteomes" id="UP000308267"/>
    </source>
</evidence>
<evidence type="ECO:0000259" key="6">
    <source>
        <dbReference type="PROSITE" id="PS51192"/>
    </source>
</evidence>
<keyword evidence="8" id="KW-1185">Reference proteome</keyword>
<dbReference type="InterPro" id="IPR050699">
    <property type="entry name" value="RNA-DNA_Helicase"/>
</dbReference>
<dbReference type="SUPFAM" id="SSF52540">
    <property type="entry name" value="P-loop containing nucleoside triphosphate hydrolases"/>
    <property type="match status" value="1"/>
</dbReference>
<dbReference type="PANTHER" id="PTHR12131">
    <property type="entry name" value="ATP-DEPENDENT RNA AND DNA HELICASE"/>
    <property type="match status" value="1"/>
</dbReference>
<dbReference type="GO" id="GO:0003724">
    <property type="term" value="F:RNA helicase activity"/>
    <property type="evidence" value="ECO:0007669"/>
    <property type="project" value="UniProtKB-EC"/>
</dbReference>
<dbReference type="GO" id="GO:0003676">
    <property type="term" value="F:nucleic acid binding"/>
    <property type="evidence" value="ECO:0007669"/>
    <property type="project" value="InterPro"/>
</dbReference>
<dbReference type="OrthoDB" id="64767at2759"/>
<name>A0A4S2MBD9_OPIFE</name>
<feature type="domain" description="Helicase ATP-binding" evidence="6">
    <location>
        <begin position="63"/>
        <end position="164"/>
    </location>
</feature>
<dbReference type="InterPro" id="IPR014001">
    <property type="entry name" value="Helicase_ATP-bd"/>
</dbReference>
<evidence type="ECO:0000256" key="4">
    <source>
        <dbReference type="ARBA" id="ARBA00022840"/>
    </source>
</evidence>
<reference evidence="7 8" key="1">
    <citation type="journal article" date="2019" name="BMC Genomics">
        <title>New insights from Opisthorchis felineus genome: update on genomics of the epidemiologically important liver flukes.</title>
        <authorList>
            <person name="Ershov N.I."/>
            <person name="Mordvinov V.A."/>
            <person name="Prokhortchouk E.B."/>
            <person name="Pakharukova M.Y."/>
            <person name="Gunbin K.V."/>
            <person name="Ustyantsev K."/>
            <person name="Genaev M.A."/>
            <person name="Blinov A.G."/>
            <person name="Mazur A."/>
            <person name="Boulygina E."/>
            <person name="Tsygankova S."/>
            <person name="Khrameeva E."/>
            <person name="Chekanov N."/>
            <person name="Fan G."/>
            <person name="Xiao A."/>
            <person name="Zhang H."/>
            <person name="Xu X."/>
            <person name="Yang H."/>
            <person name="Solovyev V."/>
            <person name="Lee S.M."/>
            <person name="Liu X."/>
            <person name="Afonnikov D.A."/>
            <person name="Skryabin K.G."/>
        </authorList>
    </citation>
    <scope>NUCLEOTIDE SEQUENCE [LARGE SCALE GENOMIC DNA]</scope>
    <source>
        <strain evidence="7">AK-0245</strain>
        <tissue evidence="7">Whole organism</tissue>
    </source>
</reference>
<evidence type="ECO:0000256" key="5">
    <source>
        <dbReference type="ARBA" id="ARBA00047984"/>
    </source>
</evidence>
<dbReference type="Gene3D" id="3.40.50.300">
    <property type="entry name" value="P-loop containing nucleotide triphosphate hydrolases"/>
    <property type="match status" value="1"/>
</dbReference>
<dbReference type="Proteomes" id="UP000308267">
    <property type="component" value="Unassembled WGS sequence"/>
</dbReference>
<dbReference type="PROSITE" id="PS51257">
    <property type="entry name" value="PROKAR_LIPOPROTEIN"/>
    <property type="match status" value="1"/>
</dbReference>
<dbReference type="PANTHER" id="PTHR12131:SF1">
    <property type="entry name" value="ATP-DEPENDENT RNA HELICASE SUPV3L1, MITOCHONDRIAL-RELATED"/>
    <property type="match status" value="1"/>
</dbReference>
<dbReference type="PROSITE" id="PS51192">
    <property type="entry name" value="HELICASE_ATP_BIND_1"/>
    <property type="match status" value="1"/>
</dbReference>
<dbReference type="EMBL" id="SJOL01004565">
    <property type="protein sequence ID" value="TGZ71458.1"/>
    <property type="molecule type" value="Genomic_DNA"/>
</dbReference>
<proteinExistence type="predicted"/>
<dbReference type="AlphaFoldDB" id="A0A4S2MBD9"/>
<dbReference type="GO" id="GO:0005524">
    <property type="term" value="F:ATP binding"/>
    <property type="evidence" value="ECO:0007669"/>
    <property type="project" value="UniProtKB-KW"/>
</dbReference>